<proteinExistence type="predicted"/>
<name>A0A4Q7M1J2_9MICO</name>
<sequence length="69" mass="7283">MHALVVETPDGRVRRDPNVQVRGSGGMVPDDAEVVVVREPLRSEATSSGLTLTGTWAGAPAPTVLAYLR</sequence>
<feature type="region of interest" description="Disordered" evidence="1">
    <location>
        <begin position="1"/>
        <end position="27"/>
    </location>
</feature>
<dbReference type="AlphaFoldDB" id="A0A4Q7M1J2"/>
<dbReference type="EMBL" id="SGWX01000001">
    <property type="protein sequence ID" value="RZS60657.1"/>
    <property type="molecule type" value="Genomic_DNA"/>
</dbReference>
<dbReference type="RefSeq" id="WP_207216470.1">
    <property type="nucleotide sequence ID" value="NZ_SGWX01000001.1"/>
</dbReference>
<dbReference type="Proteomes" id="UP000293852">
    <property type="component" value="Unassembled WGS sequence"/>
</dbReference>
<evidence type="ECO:0000256" key="1">
    <source>
        <dbReference type="SAM" id="MobiDB-lite"/>
    </source>
</evidence>
<keyword evidence="3" id="KW-1185">Reference proteome</keyword>
<evidence type="ECO:0000313" key="3">
    <source>
        <dbReference type="Proteomes" id="UP000293852"/>
    </source>
</evidence>
<protein>
    <submittedName>
        <fullName evidence="2">Uncharacterized protein</fullName>
    </submittedName>
</protein>
<accession>A0A4Q7M1J2</accession>
<organism evidence="2 3">
    <name type="scientific">Xylanimonas ulmi</name>
    <dbReference type="NCBI Taxonomy" id="228973"/>
    <lineage>
        <taxon>Bacteria</taxon>
        <taxon>Bacillati</taxon>
        <taxon>Actinomycetota</taxon>
        <taxon>Actinomycetes</taxon>
        <taxon>Micrococcales</taxon>
        <taxon>Promicromonosporaceae</taxon>
        <taxon>Xylanimonas</taxon>
    </lineage>
</organism>
<comment type="caution">
    <text evidence="2">The sequence shown here is derived from an EMBL/GenBank/DDBJ whole genome shotgun (WGS) entry which is preliminary data.</text>
</comment>
<gene>
    <name evidence="2" type="ORF">EV386_0929</name>
</gene>
<reference evidence="2 3" key="1">
    <citation type="submission" date="2019-02" db="EMBL/GenBank/DDBJ databases">
        <title>Sequencing the genomes of 1000 actinobacteria strains.</title>
        <authorList>
            <person name="Klenk H.-P."/>
        </authorList>
    </citation>
    <scope>NUCLEOTIDE SEQUENCE [LARGE SCALE GENOMIC DNA]</scope>
    <source>
        <strain evidence="2 3">DSM 16932</strain>
    </source>
</reference>
<evidence type="ECO:0000313" key="2">
    <source>
        <dbReference type="EMBL" id="RZS60657.1"/>
    </source>
</evidence>